<evidence type="ECO:0000313" key="1">
    <source>
        <dbReference type="EMBL" id="CAA2987554.1"/>
    </source>
</evidence>
<gene>
    <name evidence="1" type="ORF">OLEA9_A107694</name>
</gene>
<proteinExistence type="predicted"/>
<dbReference type="AlphaFoldDB" id="A0A8S0S4P1"/>
<sequence length="86" mass="9722">MQIKRLPYAGKRKEPFGKRKEQFENHCLQIGKRRTVSCRNTAFPVALPLMPAPAPPHALTLPSSLVAVFNPYAGVEHRERGWESVL</sequence>
<protein>
    <submittedName>
        <fullName evidence="1">Uncharacterized protein</fullName>
    </submittedName>
</protein>
<evidence type="ECO:0000313" key="2">
    <source>
        <dbReference type="Proteomes" id="UP000594638"/>
    </source>
</evidence>
<dbReference type="EMBL" id="CACTIH010003932">
    <property type="protein sequence ID" value="CAA2987554.1"/>
    <property type="molecule type" value="Genomic_DNA"/>
</dbReference>
<dbReference type="Proteomes" id="UP000594638">
    <property type="component" value="Unassembled WGS sequence"/>
</dbReference>
<accession>A0A8S0S4P1</accession>
<dbReference type="Gramene" id="OE9A107694T1">
    <property type="protein sequence ID" value="OE9A107694C1"/>
    <property type="gene ID" value="OE9A107694"/>
</dbReference>
<reference evidence="1 2" key="1">
    <citation type="submission" date="2019-12" db="EMBL/GenBank/DDBJ databases">
        <authorList>
            <person name="Alioto T."/>
            <person name="Alioto T."/>
            <person name="Gomez Garrido J."/>
        </authorList>
    </citation>
    <scope>NUCLEOTIDE SEQUENCE [LARGE SCALE GENOMIC DNA]</scope>
</reference>
<name>A0A8S0S4P1_OLEEU</name>
<comment type="caution">
    <text evidence="1">The sequence shown here is derived from an EMBL/GenBank/DDBJ whole genome shotgun (WGS) entry which is preliminary data.</text>
</comment>
<keyword evidence="2" id="KW-1185">Reference proteome</keyword>
<organism evidence="1 2">
    <name type="scientific">Olea europaea subsp. europaea</name>
    <dbReference type="NCBI Taxonomy" id="158383"/>
    <lineage>
        <taxon>Eukaryota</taxon>
        <taxon>Viridiplantae</taxon>
        <taxon>Streptophyta</taxon>
        <taxon>Embryophyta</taxon>
        <taxon>Tracheophyta</taxon>
        <taxon>Spermatophyta</taxon>
        <taxon>Magnoliopsida</taxon>
        <taxon>eudicotyledons</taxon>
        <taxon>Gunneridae</taxon>
        <taxon>Pentapetalae</taxon>
        <taxon>asterids</taxon>
        <taxon>lamiids</taxon>
        <taxon>Lamiales</taxon>
        <taxon>Oleaceae</taxon>
        <taxon>Oleeae</taxon>
        <taxon>Olea</taxon>
    </lineage>
</organism>